<evidence type="ECO:0000313" key="3">
    <source>
        <dbReference type="Proteomes" id="UP000295763"/>
    </source>
</evidence>
<feature type="chain" id="PRO_5020550523" evidence="1">
    <location>
        <begin position="20"/>
        <end position="136"/>
    </location>
</feature>
<evidence type="ECO:0000313" key="2">
    <source>
        <dbReference type="EMBL" id="TCP96521.1"/>
    </source>
</evidence>
<dbReference type="AlphaFoldDB" id="A0A4R2T4S6"/>
<evidence type="ECO:0000256" key="1">
    <source>
        <dbReference type="SAM" id="SignalP"/>
    </source>
</evidence>
<dbReference type="EMBL" id="SLYB01000004">
    <property type="protein sequence ID" value="TCP96521.1"/>
    <property type="molecule type" value="Genomic_DNA"/>
</dbReference>
<protein>
    <submittedName>
        <fullName evidence="2">Uncharacterized protein</fullName>
    </submittedName>
</protein>
<proteinExistence type="predicted"/>
<accession>A0A4R2T4S6</accession>
<sequence>MNKLFFFSFFILLSSCNFIFPMSYDPAHGGAFFYNFCEKDIEWRNERFSDKEYENNKKYRKKIIKSGESLFAIFTMSEQSYEERKESAKKEYFIEEGSDIKKYFLFDMPFKEGRENFIACPENAKPTGDGNWIRAK</sequence>
<feature type="signal peptide" evidence="1">
    <location>
        <begin position="1"/>
        <end position="19"/>
    </location>
</feature>
<dbReference type="RefSeq" id="WP_243647892.1">
    <property type="nucleotide sequence ID" value="NZ_SLYB01000004.1"/>
</dbReference>
<keyword evidence="3" id="KW-1185">Reference proteome</keyword>
<comment type="caution">
    <text evidence="2">The sequence shown here is derived from an EMBL/GenBank/DDBJ whole genome shotgun (WGS) entry which is preliminary data.</text>
</comment>
<reference evidence="2 3" key="1">
    <citation type="submission" date="2019-03" db="EMBL/GenBank/DDBJ databases">
        <title>Genomic Encyclopedia of Type Strains, Phase IV (KMG-IV): sequencing the most valuable type-strain genomes for metagenomic binning, comparative biology and taxonomic classification.</title>
        <authorList>
            <person name="Goeker M."/>
        </authorList>
    </citation>
    <scope>NUCLEOTIDE SEQUENCE [LARGE SCALE GENOMIC DNA]</scope>
    <source>
        <strain evidence="2 3">DSM 28404</strain>
    </source>
</reference>
<name>A0A4R2T4S6_9PAST</name>
<keyword evidence="1" id="KW-0732">Signal</keyword>
<gene>
    <name evidence="2" type="ORF">EDC44_10454</name>
</gene>
<organism evidence="2 3">
    <name type="scientific">Cricetibacter osteomyelitidis</name>
    <dbReference type="NCBI Taxonomy" id="1521931"/>
    <lineage>
        <taxon>Bacteria</taxon>
        <taxon>Pseudomonadati</taxon>
        <taxon>Pseudomonadota</taxon>
        <taxon>Gammaproteobacteria</taxon>
        <taxon>Pasteurellales</taxon>
        <taxon>Pasteurellaceae</taxon>
        <taxon>Cricetibacter</taxon>
    </lineage>
</organism>
<dbReference type="PROSITE" id="PS51257">
    <property type="entry name" value="PROKAR_LIPOPROTEIN"/>
    <property type="match status" value="1"/>
</dbReference>
<dbReference type="Proteomes" id="UP000295763">
    <property type="component" value="Unassembled WGS sequence"/>
</dbReference>